<evidence type="ECO:0000313" key="3">
    <source>
        <dbReference type="Proteomes" id="UP000709295"/>
    </source>
</evidence>
<organism evidence="2 3">
    <name type="scientific">Phytophthora aleatoria</name>
    <dbReference type="NCBI Taxonomy" id="2496075"/>
    <lineage>
        <taxon>Eukaryota</taxon>
        <taxon>Sar</taxon>
        <taxon>Stramenopiles</taxon>
        <taxon>Oomycota</taxon>
        <taxon>Peronosporomycetes</taxon>
        <taxon>Peronosporales</taxon>
        <taxon>Peronosporaceae</taxon>
        <taxon>Phytophthora</taxon>
    </lineage>
</organism>
<keyword evidence="3" id="KW-1185">Reference proteome</keyword>
<reference evidence="2" key="1">
    <citation type="submission" date="2021-01" db="EMBL/GenBank/DDBJ databases">
        <title>Phytophthora aleatoria, a newly-described species from Pinus radiata is distinct from Phytophthora cactorum isolates based on comparative genomics.</title>
        <authorList>
            <person name="Mcdougal R."/>
            <person name="Panda P."/>
            <person name="Williams N."/>
            <person name="Studholme D.J."/>
        </authorList>
    </citation>
    <scope>NUCLEOTIDE SEQUENCE</scope>
    <source>
        <strain evidence="2">NZFS 4037</strain>
    </source>
</reference>
<proteinExistence type="predicted"/>
<dbReference type="EMBL" id="JAENGY010000642">
    <property type="protein sequence ID" value="KAG6958954.1"/>
    <property type="molecule type" value="Genomic_DNA"/>
</dbReference>
<dbReference type="Proteomes" id="UP000709295">
    <property type="component" value="Unassembled WGS sequence"/>
</dbReference>
<evidence type="ECO:0000256" key="1">
    <source>
        <dbReference type="SAM" id="MobiDB-lite"/>
    </source>
</evidence>
<dbReference type="AlphaFoldDB" id="A0A8J5IR75"/>
<name>A0A8J5IR75_9STRA</name>
<feature type="region of interest" description="Disordered" evidence="1">
    <location>
        <begin position="37"/>
        <end position="57"/>
    </location>
</feature>
<evidence type="ECO:0000313" key="2">
    <source>
        <dbReference type="EMBL" id="KAG6958954.1"/>
    </source>
</evidence>
<protein>
    <submittedName>
        <fullName evidence="2">Uncharacterized protein</fullName>
    </submittedName>
</protein>
<gene>
    <name evidence="2" type="ORF">JG688_00010307</name>
</gene>
<comment type="caution">
    <text evidence="2">The sequence shown here is derived from an EMBL/GenBank/DDBJ whole genome shotgun (WGS) entry which is preliminary data.</text>
</comment>
<accession>A0A8J5IR75</accession>
<sequence>MTSHRIARCAVRTPALPVRSARSDERERTVSLRGLRHTKLAGTGWSSNGSHTARGGG</sequence>